<evidence type="ECO:0000313" key="10">
    <source>
        <dbReference type="EMBL" id="PYE17600.1"/>
    </source>
</evidence>
<dbReference type="InterPro" id="IPR002328">
    <property type="entry name" value="ADH_Zn_CS"/>
</dbReference>
<dbReference type="InterPro" id="IPR013154">
    <property type="entry name" value="ADH-like_N"/>
</dbReference>
<keyword evidence="4 8" id="KW-0479">Metal-binding</keyword>
<dbReference type="InterPro" id="IPR036291">
    <property type="entry name" value="NAD(P)-bd_dom_sf"/>
</dbReference>
<organism evidence="10 11">
    <name type="scientific">Williamsia limnetica</name>
    <dbReference type="NCBI Taxonomy" id="882452"/>
    <lineage>
        <taxon>Bacteria</taxon>
        <taxon>Bacillati</taxon>
        <taxon>Actinomycetota</taxon>
        <taxon>Actinomycetes</taxon>
        <taxon>Mycobacteriales</taxon>
        <taxon>Nocardiaceae</taxon>
        <taxon>Williamsia</taxon>
    </lineage>
</organism>
<dbReference type="Pfam" id="PF00107">
    <property type="entry name" value="ADH_zinc_N"/>
    <property type="match status" value="1"/>
</dbReference>
<evidence type="ECO:0000256" key="1">
    <source>
        <dbReference type="ARBA" id="ARBA00001947"/>
    </source>
</evidence>
<dbReference type="RefSeq" id="WP_110469817.1">
    <property type="nucleotide sequence ID" value="NZ_QJSP01000006.1"/>
</dbReference>
<dbReference type="SMART" id="SM00829">
    <property type="entry name" value="PKS_ER"/>
    <property type="match status" value="1"/>
</dbReference>
<dbReference type="GO" id="GO:0005737">
    <property type="term" value="C:cytoplasm"/>
    <property type="evidence" value="ECO:0007669"/>
    <property type="project" value="TreeGrafter"/>
</dbReference>
<evidence type="ECO:0000256" key="3">
    <source>
        <dbReference type="ARBA" id="ARBA00013190"/>
    </source>
</evidence>
<dbReference type="PROSITE" id="PS00059">
    <property type="entry name" value="ADH_ZINC"/>
    <property type="match status" value="1"/>
</dbReference>
<keyword evidence="5 8" id="KW-0862">Zinc</keyword>
<dbReference type="OrthoDB" id="3987021at2"/>
<evidence type="ECO:0000313" key="11">
    <source>
        <dbReference type="Proteomes" id="UP000247591"/>
    </source>
</evidence>
<feature type="domain" description="Enoyl reductase (ER)" evidence="9">
    <location>
        <begin position="9"/>
        <end position="341"/>
    </location>
</feature>
<dbReference type="AlphaFoldDB" id="A0A318RLC7"/>
<dbReference type="InterPro" id="IPR013149">
    <property type="entry name" value="ADH-like_C"/>
</dbReference>
<proteinExistence type="inferred from homology"/>
<evidence type="ECO:0000256" key="7">
    <source>
        <dbReference type="ARBA" id="ARBA00023027"/>
    </source>
</evidence>
<dbReference type="EC" id="1.1.1.1" evidence="3"/>
<gene>
    <name evidence="10" type="ORF">DFR67_106304</name>
</gene>
<dbReference type="Pfam" id="PF08240">
    <property type="entry name" value="ADH_N"/>
    <property type="match status" value="1"/>
</dbReference>
<protein>
    <recommendedName>
        <fullName evidence="3">alcohol dehydrogenase</fullName>
        <ecNumber evidence="3">1.1.1.1</ecNumber>
    </recommendedName>
</protein>
<evidence type="ECO:0000256" key="8">
    <source>
        <dbReference type="RuleBase" id="RU361277"/>
    </source>
</evidence>
<comment type="caution">
    <text evidence="10">The sequence shown here is derived from an EMBL/GenBank/DDBJ whole genome shotgun (WGS) entry which is preliminary data.</text>
</comment>
<dbReference type="InterPro" id="IPR020843">
    <property type="entry name" value="ER"/>
</dbReference>
<evidence type="ECO:0000256" key="6">
    <source>
        <dbReference type="ARBA" id="ARBA00023002"/>
    </source>
</evidence>
<dbReference type="SUPFAM" id="SSF50129">
    <property type="entry name" value="GroES-like"/>
    <property type="match status" value="1"/>
</dbReference>
<evidence type="ECO:0000256" key="5">
    <source>
        <dbReference type="ARBA" id="ARBA00022833"/>
    </source>
</evidence>
<dbReference type="Gene3D" id="3.90.180.10">
    <property type="entry name" value="Medium-chain alcohol dehydrogenases, catalytic domain"/>
    <property type="match status" value="1"/>
</dbReference>
<keyword evidence="11" id="KW-1185">Reference proteome</keyword>
<sequence length="344" mass="35166">MNLSAAVWSRQGFTVCEVDEPTLAEGELLVAVELATVCGSDLHTVAGHRITPLPTVLGHEAVGHVVAAGAGAPAAIGDRVVWTIGTSCGACVRCRAGIPQKCVAAVKYGHAALSDRWSLNGSFATHVHLLSGTGVVPVPDDLAAAVLAPAGCATATVTCAVRRAEMRPGETVVVLGCGMLGMTAVAYALDRGAATVIACDPNPVRRAGAAELGATVVCDPAELDDASAAHDVDVVLEMSGHPDSVAGALRVVGIAGRVVLVGSVFPGPGVLIDPEFMVRNLVSMIGSHNYAFRDLIEAVDFLRRTPMQARLAALVSTPVPLTDIETAFAMAAAETHPRVGIIPA</sequence>
<accession>A0A318RLC7</accession>
<evidence type="ECO:0000256" key="2">
    <source>
        <dbReference type="ARBA" id="ARBA00008072"/>
    </source>
</evidence>
<reference evidence="10 11" key="1">
    <citation type="submission" date="2018-06" db="EMBL/GenBank/DDBJ databases">
        <title>Genomic Encyclopedia of Type Strains, Phase IV (KMG-IV): sequencing the most valuable type-strain genomes for metagenomic binning, comparative biology and taxonomic classification.</title>
        <authorList>
            <person name="Goeker M."/>
        </authorList>
    </citation>
    <scope>NUCLEOTIDE SEQUENCE [LARGE SCALE GENOMIC DNA]</scope>
    <source>
        <strain evidence="10 11">DSM 45521</strain>
    </source>
</reference>
<keyword evidence="7" id="KW-0520">NAD</keyword>
<dbReference type="EMBL" id="QJSP01000006">
    <property type="protein sequence ID" value="PYE17600.1"/>
    <property type="molecule type" value="Genomic_DNA"/>
</dbReference>
<dbReference type="SUPFAM" id="SSF51735">
    <property type="entry name" value="NAD(P)-binding Rossmann-fold domains"/>
    <property type="match status" value="1"/>
</dbReference>
<dbReference type="Proteomes" id="UP000247591">
    <property type="component" value="Unassembled WGS sequence"/>
</dbReference>
<dbReference type="NCBIfam" id="TIGR03366">
    <property type="entry name" value="HpnZ_proposed"/>
    <property type="match status" value="1"/>
</dbReference>
<dbReference type="GO" id="GO:0004022">
    <property type="term" value="F:alcohol dehydrogenase (NAD+) activity"/>
    <property type="evidence" value="ECO:0007669"/>
    <property type="project" value="UniProtKB-EC"/>
</dbReference>
<dbReference type="GO" id="GO:0008270">
    <property type="term" value="F:zinc ion binding"/>
    <property type="evidence" value="ECO:0007669"/>
    <property type="project" value="InterPro"/>
</dbReference>
<dbReference type="PANTHER" id="PTHR42940:SF3">
    <property type="entry name" value="ALCOHOL DEHYDROGENASE 1-RELATED"/>
    <property type="match status" value="1"/>
</dbReference>
<evidence type="ECO:0000259" key="9">
    <source>
        <dbReference type="SMART" id="SM00829"/>
    </source>
</evidence>
<dbReference type="CDD" id="cd08231">
    <property type="entry name" value="MDR_TM0436_like"/>
    <property type="match status" value="1"/>
</dbReference>
<dbReference type="InterPro" id="IPR011032">
    <property type="entry name" value="GroES-like_sf"/>
</dbReference>
<comment type="cofactor">
    <cofactor evidence="1 8">
        <name>Zn(2+)</name>
        <dbReference type="ChEBI" id="CHEBI:29105"/>
    </cofactor>
</comment>
<name>A0A318RLC7_WILLI</name>
<dbReference type="Gene3D" id="3.40.50.720">
    <property type="entry name" value="NAD(P)-binding Rossmann-like Domain"/>
    <property type="match status" value="1"/>
</dbReference>
<evidence type="ECO:0000256" key="4">
    <source>
        <dbReference type="ARBA" id="ARBA00022723"/>
    </source>
</evidence>
<dbReference type="InterPro" id="IPR017743">
    <property type="entry name" value="ADH_phosphonate_catab-assoc"/>
</dbReference>
<keyword evidence="6" id="KW-0560">Oxidoreductase</keyword>
<comment type="similarity">
    <text evidence="2 8">Belongs to the zinc-containing alcohol dehydrogenase family.</text>
</comment>
<dbReference type="PANTHER" id="PTHR42940">
    <property type="entry name" value="ALCOHOL DEHYDROGENASE 1-RELATED"/>
    <property type="match status" value="1"/>
</dbReference>